<keyword evidence="10" id="KW-0418">Kinase</keyword>
<feature type="compositionally biased region" description="Low complexity" evidence="15">
    <location>
        <begin position="1192"/>
        <end position="1213"/>
    </location>
</feature>
<dbReference type="GO" id="GO:0005524">
    <property type="term" value="F:ATP binding"/>
    <property type="evidence" value="ECO:0007669"/>
    <property type="project" value="UniProtKB-KW"/>
</dbReference>
<feature type="compositionally biased region" description="Low complexity" evidence="15">
    <location>
        <begin position="1972"/>
        <end position="1990"/>
    </location>
</feature>
<dbReference type="InterPro" id="IPR050236">
    <property type="entry name" value="Ser_Thr_kinase_AGC"/>
</dbReference>
<reference evidence="20" key="1">
    <citation type="submission" date="2025-08" db="UniProtKB">
        <authorList>
            <consortium name="RefSeq"/>
        </authorList>
    </citation>
    <scope>IDENTIFICATION</scope>
    <source>
        <strain evidence="20">Airmid</strain>
    </source>
</reference>
<feature type="domain" description="PDZ" evidence="17">
    <location>
        <begin position="1464"/>
        <end position="1552"/>
    </location>
</feature>
<dbReference type="InterPro" id="IPR011009">
    <property type="entry name" value="Kinase-like_dom_sf"/>
</dbReference>
<feature type="compositionally biased region" description="Low complexity" evidence="15">
    <location>
        <begin position="137"/>
        <end position="148"/>
    </location>
</feature>
<dbReference type="FunFam" id="3.30.200.20:FF:000012">
    <property type="entry name" value="microtubule-associated serine/threonine-protein kinase 2 isoform X1"/>
    <property type="match status" value="1"/>
</dbReference>
<dbReference type="SUPFAM" id="SSF56112">
    <property type="entry name" value="Protein kinase-like (PK-like)"/>
    <property type="match status" value="1"/>
</dbReference>
<feature type="compositionally biased region" description="Low complexity" evidence="15">
    <location>
        <begin position="1436"/>
        <end position="1446"/>
    </location>
</feature>
<comment type="similarity">
    <text evidence="3">Belongs to the protein kinase superfamily. AGC Ser/Thr protein kinase family.</text>
</comment>
<evidence type="ECO:0000256" key="5">
    <source>
        <dbReference type="ARBA" id="ARBA00022490"/>
    </source>
</evidence>
<evidence type="ECO:0000259" key="16">
    <source>
        <dbReference type="PROSITE" id="PS50011"/>
    </source>
</evidence>
<feature type="compositionally biased region" description="Polar residues" evidence="15">
    <location>
        <begin position="1918"/>
        <end position="1935"/>
    </location>
</feature>
<feature type="region of interest" description="Disordered" evidence="15">
    <location>
        <begin position="1327"/>
        <end position="1365"/>
    </location>
</feature>
<evidence type="ECO:0000313" key="20">
    <source>
        <dbReference type="RefSeq" id="XP_027194854.1"/>
    </source>
</evidence>
<dbReference type="Gene3D" id="2.30.42.10">
    <property type="match status" value="1"/>
</dbReference>
<dbReference type="InterPro" id="IPR041489">
    <property type="entry name" value="PDZ_6"/>
</dbReference>
<gene>
    <name evidence="20" type="primary">LOC113789505</name>
</gene>
<dbReference type="SMART" id="SM00228">
    <property type="entry name" value="PDZ"/>
    <property type="match status" value="1"/>
</dbReference>
<feature type="compositionally biased region" description="Basic and acidic residues" evidence="15">
    <location>
        <begin position="1950"/>
        <end position="1959"/>
    </location>
</feature>
<dbReference type="Gene3D" id="3.30.200.20">
    <property type="entry name" value="Phosphorylase Kinase, domain 1"/>
    <property type="match status" value="1"/>
</dbReference>
<keyword evidence="9" id="KW-0547">Nucleotide-binding</keyword>
<comment type="cofactor">
    <cofactor evidence="1">
        <name>Mg(2+)</name>
        <dbReference type="ChEBI" id="CHEBI:18420"/>
    </cofactor>
</comment>
<dbReference type="SMART" id="SM00220">
    <property type="entry name" value="S_TKc"/>
    <property type="match status" value="1"/>
</dbReference>
<comment type="subcellular location">
    <subcellularLocation>
        <location evidence="2">Cytoplasm</location>
    </subcellularLocation>
</comment>
<feature type="region of interest" description="Disordered" evidence="15">
    <location>
        <begin position="1433"/>
        <end position="1457"/>
    </location>
</feature>
<feature type="compositionally biased region" description="Basic residues" evidence="15">
    <location>
        <begin position="1582"/>
        <end position="1591"/>
    </location>
</feature>
<feature type="compositionally biased region" description="Low complexity" evidence="15">
    <location>
        <begin position="1628"/>
        <end position="1638"/>
    </location>
</feature>
<feature type="region of interest" description="Disordered" evidence="15">
    <location>
        <begin position="1861"/>
        <end position="1887"/>
    </location>
</feature>
<feature type="compositionally biased region" description="Acidic residues" evidence="15">
    <location>
        <begin position="2011"/>
        <end position="2021"/>
    </location>
</feature>
<feature type="compositionally biased region" description="Polar residues" evidence="15">
    <location>
        <begin position="1447"/>
        <end position="1457"/>
    </location>
</feature>
<dbReference type="InterPro" id="IPR015022">
    <property type="entry name" value="MAST_pre-PK_dom"/>
</dbReference>
<dbReference type="PANTHER" id="PTHR24356">
    <property type="entry name" value="SERINE/THREONINE-PROTEIN KINASE"/>
    <property type="match status" value="1"/>
</dbReference>
<dbReference type="GO" id="GO:0005737">
    <property type="term" value="C:cytoplasm"/>
    <property type="evidence" value="ECO:0007669"/>
    <property type="project" value="UniProtKB-SubCell"/>
</dbReference>
<feature type="domain" description="Protein kinase" evidence="16">
    <location>
        <begin position="731"/>
        <end position="1005"/>
    </location>
</feature>
<dbReference type="FunCoup" id="A0A6P6XSH8">
    <property type="interactions" value="462"/>
</dbReference>
<feature type="region of interest" description="Disordered" evidence="15">
    <location>
        <begin position="1972"/>
        <end position="2021"/>
    </location>
</feature>
<evidence type="ECO:0000256" key="11">
    <source>
        <dbReference type="ARBA" id="ARBA00022840"/>
    </source>
</evidence>
<dbReference type="Gene3D" id="1.10.510.10">
    <property type="entry name" value="Transferase(Phosphotransferase) domain 1"/>
    <property type="match status" value="1"/>
</dbReference>
<evidence type="ECO:0000259" key="18">
    <source>
        <dbReference type="PROSITE" id="PS51285"/>
    </source>
</evidence>
<dbReference type="InterPro" id="IPR001478">
    <property type="entry name" value="PDZ"/>
</dbReference>
<dbReference type="GO" id="GO:0000287">
    <property type="term" value="F:magnesium ion binding"/>
    <property type="evidence" value="ECO:0007669"/>
    <property type="project" value="InterPro"/>
</dbReference>
<accession>A0A6P6XSH8</accession>
<evidence type="ECO:0000256" key="3">
    <source>
        <dbReference type="ARBA" id="ARBA00009903"/>
    </source>
</evidence>
<feature type="compositionally biased region" description="Low complexity" evidence="15">
    <location>
        <begin position="1786"/>
        <end position="1797"/>
    </location>
</feature>
<dbReference type="EC" id="2.7.11.1" evidence="4"/>
<dbReference type="CDD" id="cd06705">
    <property type="entry name" value="PDZ_MAST"/>
    <property type="match status" value="1"/>
</dbReference>
<feature type="domain" description="AGC-kinase C-terminal" evidence="18">
    <location>
        <begin position="1006"/>
        <end position="1073"/>
    </location>
</feature>
<feature type="region of interest" description="Disordered" evidence="15">
    <location>
        <begin position="1918"/>
        <end position="1959"/>
    </location>
</feature>
<keyword evidence="8" id="KW-0808">Transferase</keyword>
<protein>
    <recommendedName>
        <fullName evidence="4">non-specific serine/threonine protein kinase</fullName>
        <ecNumber evidence="4">2.7.11.1</ecNumber>
    </recommendedName>
</protein>
<dbReference type="InParanoid" id="A0A6P6XSH8"/>
<dbReference type="PROSITE" id="PS51285">
    <property type="entry name" value="AGC_KINASE_CTER"/>
    <property type="match status" value="1"/>
</dbReference>
<feature type="compositionally biased region" description="Low complexity" evidence="15">
    <location>
        <begin position="1238"/>
        <end position="1290"/>
    </location>
</feature>
<feature type="compositionally biased region" description="Low complexity" evidence="15">
    <location>
        <begin position="1707"/>
        <end position="1737"/>
    </location>
</feature>
<organism evidence="19 20">
    <name type="scientific">Dermatophagoides pteronyssinus</name>
    <name type="common">European house dust mite</name>
    <dbReference type="NCBI Taxonomy" id="6956"/>
    <lineage>
        <taxon>Eukaryota</taxon>
        <taxon>Metazoa</taxon>
        <taxon>Ecdysozoa</taxon>
        <taxon>Arthropoda</taxon>
        <taxon>Chelicerata</taxon>
        <taxon>Arachnida</taxon>
        <taxon>Acari</taxon>
        <taxon>Acariformes</taxon>
        <taxon>Sarcoptiformes</taxon>
        <taxon>Astigmata</taxon>
        <taxon>Psoroptidia</taxon>
        <taxon>Analgoidea</taxon>
        <taxon>Pyroglyphidae</taxon>
        <taxon>Dermatophagoidinae</taxon>
        <taxon>Dermatophagoides</taxon>
    </lineage>
</organism>
<evidence type="ECO:0000256" key="10">
    <source>
        <dbReference type="ARBA" id="ARBA00022777"/>
    </source>
</evidence>
<feature type="compositionally biased region" description="Low complexity" evidence="15">
    <location>
        <begin position="10"/>
        <end position="19"/>
    </location>
</feature>
<dbReference type="FunFam" id="1.10.510.10:FF:000012">
    <property type="entry name" value="microtubule-associated serine/threonine-protein kinase 2 isoform X1"/>
    <property type="match status" value="1"/>
</dbReference>
<feature type="region of interest" description="Disordered" evidence="15">
    <location>
        <begin position="1"/>
        <end position="32"/>
    </location>
</feature>
<feature type="compositionally biased region" description="Low complexity" evidence="15">
    <location>
        <begin position="452"/>
        <end position="467"/>
    </location>
</feature>
<evidence type="ECO:0000256" key="9">
    <source>
        <dbReference type="ARBA" id="ARBA00022741"/>
    </source>
</evidence>
<feature type="region of interest" description="Disordered" evidence="15">
    <location>
        <begin position="1237"/>
        <end position="1294"/>
    </location>
</feature>
<keyword evidence="11" id="KW-0067">ATP-binding</keyword>
<dbReference type="OrthoDB" id="10070999at2759"/>
<feature type="compositionally biased region" description="Polar residues" evidence="15">
    <location>
        <begin position="1639"/>
        <end position="1678"/>
    </location>
</feature>
<feature type="compositionally biased region" description="Polar residues" evidence="15">
    <location>
        <begin position="1341"/>
        <end position="1360"/>
    </location>
</feature>
<dbReference type="FunFam" id="2.30.42.10:FF:000008">
    <property type="entry name" value="microtubule-associated serine/threonine-protein kinase 4 isoform X2"/>
    <property type="match status" value="1"/>
</dbReference>
<evidence type="ECO:0000256" key="7">
    <source>
        <dbReference type="ARBA" id="ARBA00022553"/>
    </source>
</evidence>
<dbReference type="KEGG" id="dpte:113789505"/>
<dbReference type="InterPro" id="IPR000719">
    <property type="entry name" value="Prot_kinase_dom"/>
</dbReference>
<feature type="compositionally biased region" description="Low complexity" evidence="15">
    <location>
        <begin position="51"/>
        <end position="77"/>
    </location>
</feature>
<dbReference type="PANTHER" id="PTHR24356:SF414">
    <property type="entry name" value="NON-SPECIFIC SERINE_THREONINE PROTEIN KINASE"/>
    <property type="match status" value="1"/>
</dbReference>
<feature type="compositionally biased region" description="Basic and acidic residues" evidence="15">
    <location>
        <begin position="1331"/>
        <end position="1340"/>
    </location>
</feature>
<evidence type="ECO:0000313" key="19">
    <source>
        <dbReference type="Proteomes" id="UP000515146"/>
    </source>
</evidence>
<keyword evidence="5" id="KW-0963">Cytoplasm</keyword>
<dbReference type="Pfam" id="PF00069">
    <property type="entry name" value="Pkinase"/>
    <property type="match status" value="1"/>
</dbReference>
<dbReference type="GO" id="GO:0035556">
    <property type="term" value="P:intracellular signal transduction"/>
    <property type="evidence" value="ECO:0007669"/>
    <property type="project" value="TreeGrafter"/>
</dbReference>
<dbReference type="Pfam" id="PF08926">
    <property type="entry name" value="DUF1908"/>
    <property type="match status" value="1"/>
</dbReference>
<evidence type="ECO:0000256" key="14">
    <source>
        <dbReference type="ARBA" id="ARBA00048679"/>
    </source>
</evidence>
<feature type="region of interest" description="Disordered" evidence="15">
    <location>
        <begin position="126"/>
        <end position="155"/>
    </location>
</feature>
<feature type="region of interest" description="Disordered" evidence="15">
    <location>
        <begin position="1701"/>
        <end position="1803"/>
    </location>
</feature>
<keyword evidence="19" id="KW-1185">Reference proteome</keyword>
<name>A0A6P6XSH8_DERPT</name>
<comment type="catalytic activity">
    <reaction evidence="14">
        <text>L-seryl-[protein] + ATP = O-phospho-L-seryl-[protein] + ADP + H(+)</text>
        <dbReference type="Rhea" id="RHEA:17989"/>
        <dbReference type="Rhea" id="RHEA-COMP:9863"/>
        <dbReference type="Rhea" id="RHEA-COMP:11604"/>
        <dbReference type="ChEBI" id="CHEBI:15378"/>
        <dbReference type="ChEBI" id="CHEBI:29999"/>
        <dbReference type="ChEBI" id="CHEBI:30616"/>
        <dbReference type="ChEBI" id="CHEBI:83421"/>
        <dbReference type="ChEBI" id="CHEBI:456216"/>
        <dbReference type="EC" id="2.7.11.1"/>
    </reaction>
</comment>
<keyword evidence="7" id="KW-0597">Phosphoprotein</keyword>
<sequence>MSTQPTNLLKSSKSQSQSEQPPPPTPPVTSSNNIANLNLLRLRSHTTTIDSCTTTTASSSSTSSPISGVSGNLLHHSGVGGGGGGHHLHHHGGGNQHQHLWNMDDLNYVSTHMQRVRARANFARQMSNTAGGGGNNNGSSPSSSTTNMIGGGGGGIGGTSTSEMYRRRRESIAAIHFPTNFTGSGSGLNNLFLYTNSNPLNDCSSTTTTTTNLVRIRNSLRGQSAPSLSLAMKEGSSSSSLSLSHHANNNNVGTNVAGIGCCPRRIQRCSTSRKSFLQLNTSPTMPRSPLPQQNSPIDSPRNMSPFNHFSFVSSNNNNMNVKKNILEGGRRWSVASLPSSGYGTNTPGSSSVSSQCSSQEKIHQMCHLTSLHDEHSSISSHSSHYHHVALMHNHNHQHCGGVVASHSNNNNNAGSNHLNINSANNNNGSQLQVISTGGGHHYPLNKSATTGSSDKSYSFCSSNDSNSGQEEDTVQNTVICRPTILRPRSRSLSSPIRSPTGDDEKILVNSIYKERFPKATQQMEEKLQRFIDEQLKAEFDHDIASDAVFRFAHHQVVGLAKDCVQKSKDKLITTQYFYEMYENLEKLLLDCREKSPTSAKLLCILIRKLLVIVSRPARLLECLEFDPEEFYRYLEMAEGEAKSISQTMKTSIPQYIISKLGLNQDPLSDIPLSPTVDKDLFFNDKSIDKELEDVDETKELDQNQQQPRRKSDYEIAVEQQSASKPPSEDDFEIIKLISNGAYGAVYLVRHTETRQRFAMKKISKHNLIMRNQVEQVFAERDIMSFTDNPFVVSMFCSFETKKYLCMVMEYVEGGDCATLLKNIGPFPLDLARLYFAETVLAVEYLHIFGIVHRDLKPDNLLITALGHIKLTDFGLSKMGLMNLATSLSEGYYDRESQQFTDKQVFGTPEYLAPEVILRQGYAKTVDWWSLGVILYEFLIGCVPFFGETPEELFAHVINDSIEWPDEEDWPLTDESKDIIQRLLEHDPFDRLGAGGAQEVKCHPFFDEIDWDSLLRQKAEFVPQLESEDDTSYFDTRLDRYNHEIDDSDDHDTDDSSLFGSFSSCSPRYHRVYSRVDIHKENSGDSSDGGCGVVVSSLLRSSNSSSSLKDVNITSHTTPTTAYSENSLAPLTLASTTIINTNITTTSTITTTSSSSSSSSSTIQVTRPELLISRSLSVTEDRLITLKAPSLQSSTITSNTTNSNNNISQTTTTHSSKDNIGCGITSVVDPILKIPNAHSTPKVSSSSDKSNNIQNYKTTTTTTENNSFTRTISKESTSSSSSPTLTSPSGSADNQTIIKSTTTTNLPKLPPKTLNQFMLPKFSFSVDSDNDNDFRKTDDHSTNNNSDLVETLYNNQPSTNRSFSDSPPFAISSSASSSSNNGTKFFVQLSPTTAAKQLPSSNHSSRPSSARSVIKSASASGLSLIIPADDHHQKTMSISSGGSNNSSRDASPNRELNSSLSLKPPIILRKGPGGFGFQLKAIRVYHGETDIYTVHHLVQSVHNNSPAFEAGLRPGDLITHINGEQIQGLLHHQVLKLMFSGGDVINIRTTPLENTTIKSGGRRRNPSTSRMAKRPPQMSQINKLHRNVKATIKRSDSDKRKRSSLLRRLSSKRASADIHQLMAQSGQHSLSTPPTSPLSQSGKVLQVNSPSTLTPSRSFQSFPKGGDSTTNPIPGSSKNTLTVVGQRSLNEHRLTQSMHSDSLNLAGNSSVDSSPSNSVPNSPALSSIASSSSRPSSLDGLKYKLKPFRSPRRKSCGHIPLSPLARSSGGGGGGSPVQPATGHLLASSTSPTSRSPSPLAFPNVQSSSKKIYRLMPLAHSTTIDCNSQNQQRNPIQTRPKSVSMDQSMVNYSKLLLGLSGEQPPSNNLHLQTTTTISNDNNDNESNSPSRIIVLSKSKRENLIHSSSIADHPIIKVESISNKQQSTTDYRSSSPLSDNKIKDDDDNNSKYNRNEHNDEENKLIRLLNRNINQITSQSSTTSSSTTTTSDSTKFAISRGGNKQFKQQKHVQQNDDDDGDDEVD</sequence>
<dbReference type="InterPro" id="IPR023142">
    <property type="entry name" value="MAST_pre-PK_dom_sf"/>
</dbReference>
<dbReference type="Proteomes" id="UP000515146">
    <property type="component" value="Unplaced"/>
</dbReference>
<evidence type="ECO:0000256" key="12">
    <source>
        <dbReference type="ARBA" id="ARBA00022842"/>
    </source>
</evidence>
<dbReference type="FunFam" id="1.20.1480.20:FF:000001">
    <property type="entry name" value="microtubule-associated serine/threonine-protein kinase 4 isoform X1"/>
    <property type="match status" value="1"/>
</dbReference>
<feature type="compositionally biased region" description="Low complexity" evidence="15">
    <location>
        <begin position="1399"/>
        <end position="1412"/>
    </location>
</feature>
<dbReference type="InterPro" id="IPR037711">
    <property type="entry name" value="MAST"/>
</dbReference>
<feature type="compositionally biased region" description="Basic residues" evidence="15">
    <location>
        <begin position="1742"/>
        <end position="1755"/>
    </location>
</feature>
<dbReference type="CDD" id="cd05609">
    <property type="entry name" value="STKc_MAST"/>
    <property type="match status" value="1"/>
</dbReference>
<dbReference type="InterPro" id="IPR008271">
    <property type="entry name" value="Ser/Thr_kinase_AS"/>
</dbReference>
<keyword evidence="6" id="KW-0723">Serine/threonine-protein kinase</keyword>
<feature type="region of interest" description="Disordered" evidence="15">
    <location>
        <begin position="1553"/>
        <end position="1678"/>
    </location>
</feature>
<dbReference type="SUPFAM" id="SSF50156">
    <property type="entry name" value="PDZ domain-like"/>
    <property type="match status" value="1"/>
</dbReference>
<comment type="catalytic activity">
    <reaction evidence="13">
        <text>L-threonyl-[protein] + ATP = O-phospho-L-threonyl-[protein] + ADP + H(+)</text>
        <dbReference type="Rhea" id="RHEA:46608"/>
        <dbReference type="Rhea" id="RHEA-COMP:11060"/>
        <dbReference type="Rhea" id="RHEA-COMP:11605"/>
        <dbReference type="ChEBI" id="CHEBI:15378"/>
        <dbReference type="ChEBI" id="CHEBI:30013"/>
        <dbReference type="ChEBI" id="CHEBI:30616"/>
        <dbReference type="ChEBI" id="CHEBI:61977"/>
        <dbReference type="ChEBI" id="CHEBI:456216"/>
        <dbReference type="EC" id="2.7.11.1"/>
    </reaction>
</comment>
<dbReference type="InterPro" id="IPR036034">
    <property type="entry name" value="PDZ_sf"/>
</dbReference>
<feature type="region of interest" description="Disordered" evidence="15">
    <location>
        <begin position="1192"/>
        <end position="1219"/>
    </location>
</feature>
<feature type="region of interest" description="Disordered" evidence="15">
    <location>
        <begin position="692"/>
        <end position="726"/>
    </location>
</feature>
<dbReference type="PROSITE" id="PS50106">
    <property type="entry name" value="PDZ"/>
    <property type="match status" value="1"/>
</dbReference>
<dbReference type="SUPFAM" id="SSF140482">
    <property type="entry name" value="MAST3 pre-PK domain-like"/>
    <property type="match status" value="1"/>
</dbReference>
<dbReference type="PROSITE" id="PS50011">
    <property type="entry name" value="PROTEIN_KINASE_DOM"/>
    <property type="match status" value="1"/>
</dbReference>
<feature type="compositionally biased region" description="Low complexity" evidence="15">
    <location>
        <begin position="1871"/>
        <end position="1887"/>
    </location>
</feature>
<dbReference type="Pfam" id="PF17820">
    <property type="entry name" value="PDZ_6"/>
    <property type="match status" value="1"/>
</dbReference>
<dbReference type="PROSITE" id="PS00108">
    <property type="entry name" value="PROTEIN_KINASE_ST"/>
    <property type="match status" value="1"/>
</dbReference>
<feature type="compositionally biased region" description="Polar residues" evidence="15">
    <location>
        <begin position="1861"/>
        <end position="1870"/>
    </location>
</feature>
<evidence type="ECO:0000256" key="13">
    <source>
        <dbReference type="ARBA" id="ARBA00047899"/>
    </source>
</evidence>
<evidence type="ECO:0000256" key="4">
    <source>
        <dbReference type="ARBA" id="ARBA00012513"/>
    </source>
</evidence>
<feature type="region of interest" description="Disordered" evidence="15">
    <location>
        <begin position="51"/>
        <end position="96"/>
    </location>
</feature>
<dbReference type="InterPro" id="IPR000961">
    <property type="entry name" value="AGC-kinase_C"/>
</dbReference>
<dbReference type="OMA" id="NDNEMRI"/>
<evidence type="ECO:0000256" key="15">
    <source>
        <dbReference type="SAM" id="MobiDB-lite"/>
    </source>
</evidence>
<evidence type="ECO:0000256" key="2">
    <source>
        <dbReference type="ARBA" id="ARBA00004496"/>
    </source>
</evidence>
<evidence type="ECO:0000259" key="17">
    <source>
        <dbReference type="PROSITE" id="PS50106"/>
    </source>
</evidence>
<keyword evidence="12" id="KW-0460">Magnesium</keyword>
<feature type="region of interest" description="Disordered" evidence="15">
    <location>
        <begin position="1393"/>
        <end position="1412"/>
    </location>
</feature>
<dbReference type="RefSeq" id="XP_027194854.1">
    <property type="nucleotide sequence ID" value="XM_027339053.1"/>
</dbReference>
<feature type="region of interest" description="Disordered" evidence="15">
    <location>
        <begin position="424"/>
        <end position="473"/>
    </location>
</feature>
<evidence type="ECO:0000256" key="8">
    <source>
        <dbReference type="ARBA" id="ARBA00022679"/>
    </source>
</evidence>
<evidence type="ECO:0000256" key="6">
    <source>
        <dbReference type="ARBA" id="ARBA00022527"/>
    </source>
</evidence>
<proteinExistence type="inferred from homology"/>
<dbReference type="GO" id="GO:0004674">
    <property type="term" value="F:protein serine/threonine kinase activity"/>
    <property type="evidence" value="ECO:0007669"/>
    <property type="project" value="UniProtKB-KW"/>
</dbReference>
<evidence type="ECO:0000256" key="1">
    <source>
        <dbReference type="ARBA" id="ARBA00001946"/>
    </source>
</evidence>
<dbReference type="CTD" id="39686"/>
<dbReference type="Gene3D" id="1.20.1480.20">
    <property type="entry name" value="MAST3 pre-PK domain-like"/>
    <property type="match status" value="1"/>
</dbReference>
<feature type="compositionally biased region" description="Basic residues" evidence="15">
    <location>
        <begin position="1599"/>
        <end position="1610"/>
    </location>
</feature>